<sequence length="167" mass="18895">MNTFNIMVLIMLEQSEQIIDSLSSVMIYALVGGILIIIFLSVINNILTKSEIKNLTKQLGKIEIARMQTSHELYDYYNAFSDKSLLPFKYSYPGSIEILWDIINDYRANSITDAINLFIEDSHRNKMENIQAGILKENKKLNQTASSAKNWAVASTAVSVLGLLKRD</sequence>
<dbReference type="STRING" id="931626.Awo_c11100"/>
<name>H6LD55_ACEWD</name>
<dbReference type="Proteomes" id="UP000007177">
    <property type="component" value="Chromosome"/>
</dbReference>
<proteinExistence type="predicted"/>
<dbReference type="EMBL" id="CP002987">
    <property type="protein sequence ID" value="AFA47894.1"/>
    <property type="molecule type" value="Genomic_DNA"/>
</dbReference>
<gene>
    <name evidence="2" type="ordered locus">Awo_c11100</name>
</gene>
<accession>H6LD55</accession>
<reference evidence="2 3" key="2">
    <citation type="journal article" date="2012" name="PLoS ONE">
        <title>An ancient pathway combining carbon dioxide fixation with the generation and utilization of a sodium ion gradient for ATP synthesis.</title>
        <authorList>
            <person name="Poehlein A."/>
            <person name="Schmidt S."/>
            <person name="Kaster A.K."/>
            <person name="Goenrich M."/>
            <person name="Vollmers J."/>
            <person name="Thurmer A."/>
            <person name="Bertsch J."/>
            <person name="Schuchmann K."/>
            <person name="Voigt B."/>
            <person name="Hecker M."/>
            <person name="Daniel R."/>
            <person name="Thauer R.K."/>
            <person name="Gottschalk G."/>
            <person name="Muller V."/>
        </authorList>
    </citation>
    <scope>NUCLEOTIDE SEQUENCE [LARGE SCALE GENOMIC DNA]</scope>
    <source>
        <strain evidence="3">ATCC 29683 / DSM 1030 / JCM 2381 / KCTC 1655 / WB1</strain>
    </source>
</reference>
<protein>
    <submittedName>
        <fullName evidence="2">Uncharacterized protein</fullName>
    </submittedName>
</protein>
<dbReference type="KEGG" id="awo:Awo_c11100"/>
<dbReference type="AlphaFoldDB" id="H6LD55"/>
<evidence type="ECO:0000313" key="2">
    <source>
        <dbReference type="EMBL" id="AFA47894.1"/>
    </source>
</evidence>
<keyword evidence="1" id="KW-0472">Membrane</keyword>
<keyword evidence="3" id="KW-1185">Reference proteome</keyword>
<reference evidence="3" key="1">
    <citation type="submission" date="2011-07" db="EMBL/GenBank/DDBJ databases">
        <title>Complete genome sequence of Acetobacterium woodii.</title>
        <authorList>
            <person name="Poehlein A."/>
            <person name="Schmidt S."/>
            <person name="Kaster A.-K."/>
            <person name="Goenrich M."/>
            <person name="Vollmers J."/>
            <person name="Thuermer A."/>
            <person name="Gottschalk G."/>
            <person name="Thauer R.K."/>
            <person name="Daniel R."/>
            <person name="Mueller V."/>
        </authorList>
    </citation>
    <scope>NUCLEOTIDE SEQUENCE [LARGE SCALE GENOMIC DNA]</scope>
    <source>
        <strain evidence="3">ATCC 29683 / DSM 1030 / JCM 2381 / KCTC 1655 / WB1</strain>
    </source>
</reference>
<evidence type="ECO:0000313" key="3">
    <source>
        <dbReference type="Proteomes" id="UP000007177"/>
    </source>
</evidence>
<keyword evidence="1" id="KW-0812">Transmembrane</keyword>
<dbReference type="HOGENOM" id="CLU_1590993_0_0_9"/>
<keyword evidence="1" id="KW-1133">Transmembrane helix</keyword>
<feature type="transmembrane region" description="Helical" evidence="1">
    <location>
        <begin position="25"/>
        <end position="47"/>
    </location>
</feature>
<evidence type="ECO:0000256" key="1">
    <source>
        <dbReference type="SAM" id="Phobius"/>
    </source>
</evidence>
<organism evidence="2 3">
    <name type="scientific">Acetobacterium woodii (strain ATCC 29683 / DSM 1030 / JCM 2381 / KCTC 1655 / WB1)</name>
    <dbReference type="NCBI Taxonomy" id="931626"/>
    <lineage>
        <taxon>Bacteria</taxon>
        <taxon>Bacillati</taxon>
        <taxon>Bacillota</taxon>
        <taxon>Clostridia</taxon>
        <taxon>Eubacteriales</taxon>
        <taxon>Eubacteriaceae</taxon>
        <taxon>Acetobacterium</taxon>
    </lineage>
</organism>